<dbReference type="SUPFAM" id="SSF54593">
    <property type="entry name" value="Glyoxalase/Bleomycin resistance protein/Dihydroxybiphenyl dioxygenase"/>
    <property type="match status" value="1"/>
</dbReference>
<dbReference type="InterPro" id="IPR050383">
    <property type="entry name" value="GlyoxalaseI/FosfomycinResist"/>
</dbReference>
<keyword evidence="3" id="KW-1185">Reference proteome</keyword>
<dbReference type="PANTHER" id="PTHR21366:SF31">
    <property type="entry name" value="METALLOTHIOL TRANSFERASE FOSB"/>
    <property type="match status" value="1"/>
</dbReference>
<proteinExistence type="predicted"/>
<protein>
    <submittedName>
        <fullName evidence="2">Catechol 2,3-dioxygenase</fullName>
    </submittedName>
</protein>
<dbReference type="InterPro" id="IPR029068">
    <property type="entry name" value="Glyas_Bleomycin-R_OHBP_Dase"/>
</dbReference>
<dbReference type="InterPro" id="IPR004360">
    <property type="entry name" value="Glyas_Fos-R_dOase_dom"/>
</dbReference>
<dbReference type="Gene3D" id="3.10.180.10">
    <property type="entry name" value="2,3-Dihydroxybiphenyl 1,2-Dioxygenase, domain 1"/>
    <property type="match status" value="1"/>
</dbReference>
<feature type="domain" description="VOC" evidence="1">
    <location>
        <begin position="6"/>
        <end position="132"/>
    </location>
</feature>
<dbReference type="EMBL" id="FQZC01000003">
    <property type="protein sequence ID" value="SHJ54597.1"/>
    <property type="molecule type" value="Genomic_DNA"/>
</dbReference>
<sequence>MLTVDALDHLVLNDRDVEASAAWYQRVLGMRRVDAKAADGNTRTSMMFGLNKINLRPIATSQELWFTGLEPCAGSDDLCFLTQLRPDDVASHFRDCGVEIIVGPTTRSGAFGEICSVYVRDPDGNLIEVSSYSSEPSA</sequence>
<evidence type="ECO:0000313" key="3">
    <source>
        <dbReference type="Proteomes" id="UP000184290"/>
    </source>
</evidence>
<name>A0ABY1IN68_9HYPH</name>
<gene>
    <name evidence="2" type="ORF">SAMN02745911_2828</name>
</gene>
<dbReference type="PROSITE" id="PS51819">
    <property type="entry name" value="VOC"/>
    <property type="match status" value="1"/>
</dbReference>
<evidence type="ECO:0000259" key="1">
    <source>
        <dbReference type="PROSITE" id="PS51819"/>
    </source>
</evidence>
<accession>A0ABY1IN68</accession>
<dbReference type="Pfam" id="PF00903">
    <property type="entry name" value="Glyoxalase"/>
    <property type="match status" value="1"/>
</dbReference>
<reference evidence="2 3" key="1">
    <citation type="submission" date="2016-11" db="EMBL/GenBank/DDBJ databases">
        <authorList>
            <person name="Varghese N."/>
            <person name="Submissions S."/>
        </authorList>
    </citation>
    <scope>NUCLEOTIDE SEQUENCE [LARGE SCALE GENOMIC DNA]</scope>
    <source>
        <strain evidence="2 3">DSM 21988</strain>
    </source>
</reference>
<organism evidence="2 3">
    <name type="scientific">Aureimonas altamirensis DSM 21988</name>
    <dbReference type="NCBI Taxonomy" id="1121026"/>
    <lineage>
        <taxon>Bacteria</taxon>
        <taxon>Pseudomonadati</taxon>
        <taxon>Pseudomonadota</taxon>
        <taxon>Alphaproteobacteria</taxon>
        <taxon>Hyphomicrobiales</taxon>
        <taxon>Aurantimonadaceae</taxon>
        <taxon>Aureimonas</taxon>
    </lineage>
</organism>
<dbReference type="PANTHER" id="PTHR21366">
    <property type="entry name" value="GLYOXALASE FAMILY PROTEIN"/>
    <property type="match status" value="1"/>
</dbReference>
<dbReference type="InterPro" id="IPR037523">
    <property type="entry name" value="VOC_core"/>
</dbReference>
<dbReference type="Proteomes" id="UP000184290">
    <property type="component" value="Unassembled WGS sequence"/>
</dbReference>
<comment type="caution">
    <text evidence="2">The sequence shown here is derived from an EMBL/GenBank/DDBJ whole genome shotgun (WGS) entry which is preliminary data.</text>
</comment>
<evidence type="ECO:0000313" key="2">
    <source>
        <dbReference type="EMBL" id="SHJ54597.1"/>
    </source>
</evidence>